<dbReference type="NCBIfam" id="NF040586">
    <property type="entry name" value="FxSxx_TPR"/>
    <property type="match status" value="1"/>
</dbReference>
<dbReference type="InterPro" id="IPR027417">
    <property type="entry name" value="P-loop_NTPase"/>
</dbReference>
<dbReference type="InterPro" id="IPR002182">
    <property type="entry name" value="NB-ARC"/>
</dbReference>
<dbReference type="PANTHER" id="PTHR45641">
    <property type="entry name" value="TETRATRICOPEPTIDE REPEAT PROTEIN (AFU_ORTHOLOGUE AFUA_6G03870)"/>
    <property type="match status" value="1"/>
</dbReference>
<evidence type="ECO:0000256" key="3">
    <source>
        <dbReference type="PROSITE-ProRule" id="PRU00339"/>
    </source>
</evidence>
<evidence type="ECO:0000256" key="2">
    <source>
        <dbReference type="ARBA" id="ARBA00022803"/>
    </source>
</evidence>
<dbReference type="SUPFAM" id="SSF53474">
    <property type="entry name" value="alpha/beta-Hydrolases"/>
    <property type="match status" value="1"/>
</dbReference>
<gene>
    <name evidence="6" type="ORF">TWF718_000447</name>
</gene>
<dbReference type="GO" id="GO:0043531">
    <property type="term" value="F:ADP binding"/>
    <property type="evidence" value="ECO:0007669"/>
    <property type="project" value="InterPro"/>
</dbReference>
<dbReference type="SUPFAM" id="SSF52540">
    <property type="entry name" value="P-loop containing nucleoside triphosphate hydrolases"/>
    <property type="match status" value="1"/>
</dbReference>
<reference evidence="6 7" key="1">
    <citation type="submission" date="2019-10" db="EMBL/GenBank/DDBJ databases">
        <authorList>
            <person name="Palmer J.M."/>
        </authorList>
    </citation>
    <scope>NUCLEOTIDE SEQUENCE [LARGE SCALE GENOMIC DNA]</scope>
    <source>
        <strain evidence="6 7">TWF718</strain>
    </source>
</reference>
<evidence type="ECO:0000313" key="6">
    <source>
        <dbReference type="EMBL" id="KAK6356073.1"/>
    </source>
</evidence>
<dbReference type="SMART" id="SM00028">
    <property type="entry name" value="TPR"/>
    <property type="match status" value="5"/>
</dbReference>
<dbReference type="AlphaFoldDB" id="A0AAN8MZQ5"/>
<dbReference type="PANTHER" id="PTHR45641:SF19">
    <property type="entry name" value="NEPHROCYSTIN-3"/>
    <property type="match status" value="1"/>
</dbReference>
<feature type="region of interest" description="Disordered" evidence="4">
    <location>
        <begin position="82"/>
        <end position="101"/>
    </location>
</feature>
<accession>A0AAN8MZQ5</accession>
<dbReference type="InterPro" id="IPR019734">
    <property type="entry name" value="TPR_rpt"/>
</dbReference>
<dbReference type="PROSITE" id="PS50293">
    <property type="entry name" value="TPR_REGION"/>
    <property type="match status" value="1"/>
</dbReference>
<proteinExistence type="predicted"/>
<dbReference type="Pfam" id="PF00931">
    <property type="entry name" value="NB-ARC"/>
    <property type="match status" value="1"/>
</dbReference>
<feature type="compositionally biased region" description="Polar residues" evidence="4">
    <location>
        <begin position="86"/>
        <end position="95"/>
    </location>
</feature>
<organism evidence="6 7">
    <name type="scientific">Orbilia javanica</name>
    <dbReference type="NCBI Taxonomy" id="47235"/>
    <lineage>
        <taxon>Eukaryota</taxon>
        <taxon>Fungi</taxon>
        <taxon>Dikarya</taxon>
        <taxon>Ascomycota</taxon>
        <taxon>Pezizomycotina</taxon>
        <taxon>Orbiliomycetes</taxon>
        <taxon>Orbiliales</taxon>
        <taxon>Orbiliaceae</taxon>
        <taxon>Orbilia</taxon>
    </lineage>
</organism>
<dbReference type="InterPro" id="IPR029058">
    <property type="entry name" value="AB_hydrolase_fold"/>
</dbReference>
<dbReference type="SUPFAM" id="SSF48452">
    <property type="entry name" value="TPR-like"/>
    <property type="match status" value="1"/>
</dbReference>
<name>A0AAN8MZQ5_9PEZI</name>
<evidence type="ECO:0000313" key="7">
    <source>
        <dbReference type="Proteomes" id="UP001313282"/>
    </source>
</evidence>
<dbReference type="Pfam" id="PF13374">
    <property type="entry name" value="TPR_10"/>
    <property type="match status" value="1"/>
</dbReference>
<dbReference type="PROSITE" id="PS50005">
    <property type="entry name" value="TPR"/>
    <property type="match status" value="1"/>
</dbReference>
<dbReference type="Gene3D" id="3.40.50.300">
    <property type="entry name" value="P-loop containing nucleotide triphosphate hydrolases"/>
    <property type="match status" value="1"/>
</dbReference>
<evidence type="ECO:0000256" key="4">
    <source>
        <dbReference type="SAM" id="MobiDB-lite"/>
    </source>
</evidence>
<dbReference type="InterPro" id="IPR011990">
    <property type="entry name" value="TPR-like_helical_dom_sf"/>
</dbReference>
<dbReference type="Proteomes" id="UP001313282">
    <property type="component" value="Unassembled WGS sequence"/>
</dbReference>
<dbReference type="PRINTS" id="PR00381">
    <property type="entry name" value="KINESINLIGHT"/>
</dbReference>
<dbReference type="Pfam" id="PF13424">
    <property type="entry name" value="TPR_12"/>
    <property type="match status" value="2"/>
</dbReference>
<evidence type="ECO:0000256" key="1">
    <source>
        <dbReference type="ARBA" id="ARBA00022737"/>
    </source>
</evidence>
<comment type="caution">
    <text evidence="6">The sequence shown here is derived from an EMBL/GenBank/DDBJ whole genome shotgun (WGS) entry which is preliminary data.</text>
</comment>
<feature type="domain" description="NB-ARC" evidence="5">
    <location>
        <begin position="461"/>
        <end position="647"/>
    </location>
</feature>
<dbReference type="EMBL" id="JAVHNR010000001">
    <property type="protein sequence ID" value="KAK6356073.1"/>
    <property type="molecule type" value="Genomic_DNA"/>
</dbReference>
<evidence type="ECO:0000259" key="5">
    <source>
        <dbReference type="Pfam" id="PF00931"/>
    </source>
</evidence>
<keyword evidence="1" id="KW-0677">Repeat</keyword>
<dbReference type="Gene3D" id="1.25.40.10">
    <property type="entry name" value="Tetratricopeptide repeat domain"/>
    <property type="match status" value="1"/>
</dbReference>
<feature type="repeat" description="TPR" evidence="3">
    <location>
        <begin position="916"/>
        <end position="949"/>
    </location>
</feature>
<keyword evidence="7" id="KW-1185">Reference proteome</keyword>
<protein>
    <recommendedName>
        <fullName evidence="5">NB-ARC domain-containing protein</fullName>
    </recommendedName>
</protein>
<dbReference type="Gene3D" id="3.40.50.1820">
    <property type="entry name" value="alpha/beta hydrolase"/>
    <property type="match status" value="1"/>
</dbReference>
<sequence>MATKKNRETFRAVNICNGTSEAEFKSELLGRLTNDERETFELRLHLAPSCTDPETQTAIFKFERIPNPHTLELRRSKRRKLETRIPKSNISNSRRSGPDVSEPRASELPFFLQNGNPSFVYRGKVIAIDADFFGLTQLYPVETSEIKIDIVALSGLNSHAYGSWVGPRVENVASMWLQDFLSKDSNLKYCRTMIFGYNTKYRDTVKLWIEDHVENLLIEINKARRTEAEKKRPLVLMGHSFGGTILSHAFVHAQLSYEDIYDSVRGIFFFSVPFRGIYLKDVFFMLHGDKEIGDEGRELVEGIAYETARVTGTIDMFKKRIEETKTRVFSFYETRMTPKVIKLPDGGYARHGDPILIVNKDSVALGISGLEELFPAKGNHSTIVKFESEQDPAYRTVHDRLNEIIQSAETVAIQGRASKNGTDDANIQQQKIKDINFVIPFHMPFPRNRNFVGRAEKLGQIYKYFSDTNSTDVPRVFALTGTGGMGKTQIALEYAYRHHRDYTAVFWVSAASEDTIRASFIDIMQRIVKEQARITWPESPPDYHAISSKLSISGLVDEKGIISPNLEAFDNIRSALFSWLQLLGNSRWLLIFDNVDDLETFSIKEYLPNQGSGTIFITSRRQEFSQSAKQVDVDGLDSESAVALLLNLAHLTDISGVPENEAIRLVEKLGFMPLAITHAGCYIYETKLPLVEYLSYYDKAFMKLQSQKPRFGWDYMNGTAATTWEISFSRVKEEDKEAAMLLLVSSYLNPEEISNDLWYNDLTNEIEIGSKILLLASYSLVKIIRFGVFSVHPVVHTWARERSDQSEHLKTIRYAIAILGRASQRGTVSRESKEWEAREERKIASHLEYLHQNLKSLIFVSFLEEQEFKSQNLFDYAHNIARVFDNQGKYDEAMQWYERALAGTKKVLGEDHPSTFDTVNNIALVFKNQGKYDEAMQWYERALAGTEKALGEDHPSTLITVNNIALVFFNQGKYDEAMQWYERSLAGKKKALGEDHPSTLSTVNNIALVFFNQGKYDEAMQWYERLLAGKKKVLGEDHPSTLIVVNNIAEVFFNQGKYDEAMQWYKRSLAGK</sequence>
<keyword evidence="2 3" id="KW-0802">TPR repeat</keyword>